<dbReference type="GO" id="GO:0005737">
    <property type="term" value="C:cytoplasm"/>
    <property type="evidence" value="ECO:0007669"/>
    <property type="project" value="TreeGrafter"/>
</dbReference>
<dbReference type="CDD" id="cd00564">
    <property type="entry name" value="TMP_TenI"/>
    <property type="match status" value="1"/>
</dbReference>
<dbReference type="GO" id="GO:0009228">
    <property type="term" value="P:thiamine biosynthetic process"/>
    <property type="evidence" value="ECO:0007669"/>
    <property type="project" value="UniProtKB-KW"/>
</dbReference>
<keyword evidence="5" id="KW-1185">Reference proteome</keyword>
<dbReference type="PANTHER" id="PTHR20857">
    <property type="entry name" value="THIAMINE-PHOSPHATE PYROPHOSPHORYLASE"/>
    <property type="match status" value="1"/>
</dbReference>
<proteinExistence type="predicted"/>
<comment type="pathway">
    <text evidence="1">Cofactor biosynthesis; thiamine diphosphate biosynthesis.</text>
</comment>
<reference evidence="4 5" key="1">
    <citation type="journal article" date="2006" name="Nat. Biotechnol.">
        <title>The genome and transcriptomes of the anti-tumor agent Clostridium novyi-NT.</title>
        <authorList>
            <person name="Bettegowda C."/>
            <person name="Huang X."/>
            <person name="Lin J."/>
            <person name="Cheong I."/>
            <person name="Kohli M."/>
            <person name="Szabo S.A."/>
            <person name="Zhang X."/>
            <person name="Diaz L.A. Jr."/>
            <person name="Velculescu V.E."/>
            <person name="Parmigiani G."/>
            <person name="Kinzler K.W."/>
            <person name="Vogelstein B."/>
            <person name="Zhou S."/>
        </authorList>
    </citation>
    <scope>NUCLEOTIDE SEQUENCE [LARGE SCALE GENOMIC DNA]</scope>
    <source>
        <strain evidence="4 5">NT</strain>
    </source>
</reference>
<dbReference type="Pfam" id="PF02581">
    <property type="entry name" value="TMP-TENI"/>
    <property type="match status" value="1"/>
</dbReference>
<evidence type="ECO:0000313" key="5">
    <source>
        <dbReference type="Proteomes" id="UP000008220"/>
    </source>
</evidence>
<dbReference type="STRING" id="386415.NT01CX_1504"/>
<dbReference type="HOGENOM" id="CLU_018272_3_4_9"/>
<dbReference type="InterPro" id="IPR022998">
    <property type="entry name" value="ThiamineP_synth_TenI"/>
</dbReference>
<evidence type="ECO:0000256" key="2">
    <source>
        <dbReference type="ARBA" id="ARBA00022977"/>
    </source>
</evidence>
<evidence type="ECO:0000313" key="4">
    <source>
        <dbReference type="EMBL" id="ABK61380.1"/>
    </source>
</evidence>
<dbReference type="SUPFAM" id="SSF51391">
    <property type="entry name" value="Thiamin phosphate synthase"/>
    <property type="match status" value="1"/>
</dbReference>
<dbReference type="AlphaFoldDB" id="A0PYY3"/>
<gene>
    <name evidence="4" type="ordered locus">NT01CX_1504</name>
</gene>
<evidence type="ECO:0000256" key="1">
    <source>
        <dbReference type="ARBA" id="ARBA00004948"/>
    </source>
</evidence>
<name>A0PYY3_CLONN</name>
<dbReference type="eggNOG" id="COG0352">
    <property type="taxonomic scope" value="Bacteria"/>
</dbReference>
<organism evidence="4 5">
    <name type="scientific">Clostridium novyi (strain NT)</name>
    <dbReference type="NCBI Taxonomy" id="386415"/>
    <lineage>
        <taxon>Bacteria</taxon>
        <taxon>Bacillati</taxon>
        <taxon>Bacillota</taxon>
        <taxon>Clostridia</taxon>
        <taxon>Eubacteriales</taxon>
        <taxon>Clostridiaceae</taxon>
        <taxon>Clostridium</taxon>
    </lineage>
</organism>
<protein>
    <submittedName>
        <fullName evidence="4">Thiamine-phosphate pyrophosphorylase, putative</fullName>
    </submittedName>
</protein>
<dbReference type="InterPro" id="IPR013785">
    <property type="entry name" value="Aldolase_TIM"/>
</dbReference>
<dbReference type="PANTHER" id="PTHR20857:SF15">
    <property type="entry name" value="THIAMINE-PHOSPHATE SYNTHASE"/>
    <property type="match status" value="1"/>
</dbReference>
<evidence type="ECO:0000259" key="3">
    <source>
        <dbReference type="Pfam" id="PF02581"/>
    </source>
</evidence>
<accession>A0PYY3</accession>
<keyword evidence="2" id="KW-0784">Thiamine biosynthesis</keyword>
<dbReference type="EMBL" id="CP000382">
    <property type="protein sequence ID" value="ABK61380.1"/>
    <property type="molecule type" value="Genomic_DNA"/>
</dbReference>
<sequence>MTLFKGGIQILYIVTNRKLVQNEEFYDVIERVAKNKVDYLALREKDLNDEELFSLAKDIKIITDKYNVPLIINGNLKVAEDINAYGCQLSYNVLMESSLWKKSKLKVGASVHSLEEAINAEKAGADYIVAGHIFETDCKKGLKGRGLNFVSNISNHINIPLIAIGGINENNASSVIKAGASGVAIMSTAMRKDNVHKIEEILYKIRT</sequence>
<dbReference type="PATRIC" id="fig|386415.7.peg.611"/>
<dbReference type="RefSeq" id="WP_011721593.1">
    <property type="nucleotide sequence ID" value="NC_008593.1"/>
</dbReference>
<dbReference type="KEGG" id="cno:NT01CX_1504"/>
<dbReference type="InterPro" id="IPR036206">
    <property type="entry name" value="ThiamineP_synth_sf"/>
</dbReference>
<feature type="domain" description="Thiamine phosphate synthase/TenI" evidence="3">
    <location>
        <begin position="11"/>
        <end position="188"/>
    </location>
</feature>
<dbReference type="Proteomes" id="UP000008220">
    <property type="component" value="Chromosome"/>
</dbReference>
<dbReference type="Gene3D" id="3.20.20.70">
    <property type="entry name" value="Aldolase class I"/>
    <property type="match status" value="1"/>
</dbReference>
<dbReference type="GO" id="GO:0004789">
    <property type="term" value="F:thiamine-phosphate diphosphorylase activity"/>
    <property type="evidence" value="ECO:0007669"/>
    <property type="project" value="TreeGrafter"/>
</dbReference>